<keyword evidence="3" id="KW-1185">Reference proteome</keyword>
<evidence type="ECO:0000256" key="1">
    <source>
        <dbReference type="SAM" id="Phobius"/>
    </source>
</evidence>
<feature type="transmembrane region" description="Helical" evidence="1">
    <location>
        <begin position="20"/>
        <end position="42"/>
    </location>
</feature>
<dbReference type="Pfam" id="PF07963">
    <property type="entry name" value="N_methyl"/>
    <property type="match status" value="1"/>
</dbReference>
<dbReference type="RefSeq" id="WP_112926735.1">
    <property type="nucleotide sequence ID" value="NZ_CP029556.1"/>
</dbReference>
<evidence type="ECO:0000313" key="2">
    <source>
        <dbReference type="EMBL" id="AXA84522.1"/>
    </source>
</evidence>
<sequence>MKTRFKEFKAGRAQAGVGLLEVLIAVLVLAIGILGIAALQAITLKNSGSSAARTQASMQVYSMFDIIRGNRTNIGGYNTNTYQAGDGEGTAGTMQGWLDNLKTTVSPDATGKVICEVDTEICEVGVQWNDERATGGSQTQELVIRSRI</sequence>
<evidence type="ECO:0000313" key="3">
    <source>
        <dbReference type="Proteomes" id="UP000251842"/>
    </source>
</evidence>
<dbReference type="NCBIfam" id="TIGR02523">
    <property type="entry name" value="type_IV_pilV"/>
    <property type="match status" value="1"/>
</dbReference>
<organism evidence="2 3">
    <name type="scientific">Solilutibacter oculi</name>
    <dbReference type="NCBI Taxonomy" id="2698682"/>
    <lineage>
        <taxon>Bacteria</taxon>
        <taxon>Pseudomonadati</taxon>
        <taxon>Pseudomonadota</taxon>
        <taxon>Gammaproteobacteria</taxon>
        <taxon>Lysobacterales</taxon>
        <taxon>Lysobacteraceae</taxon>
        <taxon>Solilutibacter</taxon>
    </lineage>
</organism>
<keyword evidence="1" id="KW-1133">Transmembrane helix</keyword>
<dbReference type="KEGG" id="lue:DCD74_07345"/>
<dbReference type="EMBL" id="CP029556">
    <property type="protein sequence ID" value="AXA84522.1"/>
    <property type="molecule type" value="Genomic_DNA"/>
</dbReference>
<dbReference type="InterPro" id="IPR013362">
    <property type="entry name" value="Pilus_4_PilV"/>
</dbReference>
<gene>
    <name evidence="2" type="primary">pilV</name>
    <name evidence="2" type="ORF">DCD74_07345</name>
</gene>
<reference evidence="3" key="1">
    <citation type="submission" date="2018-05" db="EMBL/GenBank/DDBJ databases">
        <title>Luteimonas pekinense sp. nov., isolated from human Meibomian gland secretions, Beijing, China.</title>
        <authorList>
            <person name="Wen T."/>
            <person name="Bai H."/>
            <person name="Lv H."/>
        </authorList>
    </citation>
    <scope>NUCLEOTIDE SEQUENCE [LARGE SCALE GENOMIC DNA]</scope>
    <source>
        <strain evidence="3">83-4</strain>
    </source>
</reference>
<accession>A0A344J662</accession>
<protein>
    <submittedName>
        <fullName evidence="2">Type IV pilus modification protein PilV</fullName>
    </submittedName>
</protein>
<keyword evidence="1" id="KW-0812">Transmembrane</keyword>
<dbReference type="Proteomes" id="UP000251842">
    <property type="component" value="Chromosome"/>
</dbReference>
<dbReference type="AlphaFoldDB" id="A0A344J662"/>
<proteinExistence type="predicted"/>
<keyword evidence="1" id="KW-0472">Membrane</keyword>
<dbReference type="InterPro" id="IPR012902">
    <property type="entry name" value="N_methyl_site"/>
</dbReference>
<dbReference type="OrthoDB" id="5298127at2"/>
<name>A0A344J662_9GAMM</name>